<dbReference type="Pfam" id="PF23390">
    <property type="entry name" value="Beta-prop_WDR35_2nd"/>
    <property type="match status" value="1"/>
</dbReference>
<dbReference type="SMART" id="SM00320">
    <property type="entry name" value="WD40"/>
    <property type="match status" value="4"/>
</dbReference>
<dbReference type="Pfam" id="PF25768">
    <property type="entry name" value="TPR_IFT121"/>
    <property type="match status" value="1"/>
</dbReference>
<dbReference type="InterPro" id="IPR057979">
    <property type="entry name" value="TPR_IFT121"/>
</dbReference>
<dbReference type="Pfam" id="PF24797">
    <property type="entry name" value="Beta-prop_WDR35_TULP_N"/>
    <property type="match status" value="1"/>
</dbReference>
<dbReference type="Pfam" id="PF25170">
    <property type="entry name" value="TPR_WDR35"/>
    <property type="match status" value="1"/>
</dbReference>
<dbReference type="Proteomes" id="UP000708208">
    <property type="component" value="Unassembled WGS sequence"/>
</dbReference>
<dbReference type="GO" id="GO:0035721">
    <property type="term" value="P:intraciliary retrograde transport"/>
    <property type="evidence" value="ECO:0007669"/>
    <property type="project" value="TreeGrafter"/>
</dbReference>
<sequence length="1385" mass="155924">MKKIFFELTSNSKKKEKKKIVKKEVQEDEIAATTVTTKNFRVKELLKDSELKYLESQFKQETSIKQLCTSGGYVISSFLDSVVDESGDGDTFWLENSDKSQSYSKTPDMKDYFEKKSIAANVRSGDQRMLRKLFWFREKESYDVKTRFLCKSLLQFRKSLHFSQMFAYLSKKLEMPYGSNVVSVAWSTSGGFLACGCDTGLIKVLKIEVVEQEQENGKPKGYLAAPTNISKNQTLEGHTASISAIAWNQKQNKLTTTDVKGLTIVWKFCRNSWCEEMVHNREGFAVTDLSWSNCGKKVCIIYRDGGVMVGSVEGSRIWGSDSIVEDSTLTGVSWSPSGSQVLFAVSNGEILVYSQDGTLEKTLVLKELSHRKRDILEEQETEPDELNSIVCIRWHKTSTSCFNWTVPTLAVIWKYNCMYLLRNVGDEQPVVTKTQMAASCGAWSSNGDFIAVGGSPLTANSKNQDVGQLKTNGFDQVNVFSPFGTFLQTIKFPGTSCLSLGWDSLSLRLAVGVGENVYFANVRPCYKFSLFGSNTLVYAFSRCDGAAQIGFWDGQSVHVQEIPGKVVDIKGNDVHCAILSLTTTGCYNATILNSFGDPVDSITIVTIDPFMINLTGSVLIAVAYNAITIWRFDYISRDDAVSCTNGVDLVARRRLRSFHIDESPSIIGESTDEAKLKESTLDPASCSDAVGQMLIVCRESGKLQIYSLPHGALMNTIDTAYEMNFRPSRIWLNMDGSQVAMIDKLGHLSVCSLGSASIKTALARKLDRKDVWNIIWAADNPNLICVMEKTKMYVIRNGEAEDPVLTSAYVASFKDLKVTSVLMDELMFKPEEPSPDLFITLETKALRETRRLLESGTALKDVADSIQKNSHRNLWKLLGNEALKQINLEVAESSFAKSCDYAGISMVKRLGSISNMLLQRAEVAAYFNEHEKASEYYIQADRKDIACNMWKMLNDWKNVDMALILSKQRSSDTNARELSVAKGDNYFETHEWSKALSCYEAAEETSKMFACFLFLEDYSRLEKFIEGLHEGDLLLLKLAELFQSRGLCKEAINAYLKYDYEHPEKAIEVAISLTQWNLALQVAQNYSLDMVEPLLLRYVVHLLNSGKIMTAVQLMTKSRKPYGAGKLLVITALRELKEQQKDLIQIKKLFVYAAMLFEYQGVTFIKHGSENNCIGRSNQYYNDEDSMDIFFENSIPEQHRPTPQIYKWMRDTPWRGAEAVHYLILTQSLIYKGIYEPATRTALYLRSYCDILGDELVHAMIALASINSCNFGVCSRAFMRLETIDEEYSEVASELFSKYSPADNCVQTVKCHKCQLDIPDYSTLCPECGTSFEICAFTGRPLCDDTANVWTCQVCKHSSDLKEIKSRHSCPFCHSERLSSLENLH</sequence>
<dbReference type="EMBL" id="CAJVCH010381026">
    <property type="protein sequence ID" value="CAG7816899.1"/>
    <property type="molecule type" value="Genomic_DNA"/>
</dbReference>
<evidence type="ECO:0000256" key="2">
    <source>
        <dbReference type="ARBA" id="ARBA00022490"/>
    </source>
</evidence>
<dbReference type="InterPro" id="IPR056158">
    <property type="entry name" value="Beta-prop_IFT121_2nd"/>
</dbReference>
<gene>
    <name evidence="14" type="ORF">AFUS01_LOCUS27493</name>
</gene>
<dbReference type="InterPro" id="IPR056170">
    <property type="entry name" value="Znf_IFT121-like"/>
</dbReference>
<evidence type="ECO:0000259" key="11">
    <source>
        <dbReference type="Pfam" id="PF23390"/>
    </source>
</evidence>
<proteinExistence type="predicted"/>
<dbReference type="GO" id="GO:0061512">
    <property type="term" value="P:protein localization to cilium"/>
    <property type="evidence" value="ECO:0007669"/>
    <property type="project" value="TreeGrafter"/>
</dbReference>
<dbReference type="OrthoDB" id="10260567at2759"/>
<organism evidence="14 15">
    <name type="scientific">Allacma fusca</name>
    <dbReference type="NCBI Taxonomy" id="39272"/>
    <lineage>
        <taxon>Eukaryota</taxon>
        <taxon>Metazoa</taxon>
        <taxon>Ecdysozoa</taxon>
        <taxon>Arthropoda</taxon>
        <taxon>Hexapoda</taxon>
        <taxon>Collembola</taxon>
        <taxon>Symphypleona</taxon>
        <taxon>Sminthuridae</taxon>
        <taxon>Allacma</taxon>
    </lineage>
</organism>
<reference evidence="14" key="1">
    <citation type="submission" date="2021-06" db="EMBL/GenBank/DDBJ databases">
        <authorList>
            <person name="Hodson N. C."/>
            <person name="Mongue J. A."/>
            <person name="Jaron S. K."/>
        </authorList>
    </citation>
    <scope>NUCLEOTIDE SEQUENCE</scope>
</reference>
<feature type="repeat" description="WD" evidence="9">
    <location>
        <begin position="235"/>
        <end position="267"/>
    </location>
</feature>
<evidence type="ECO:0000259" key="10">
    <source>
        <dbReference type="Pfam" id="PF23145"/>
    </source>
</evidence>
<keyword evidence="8" id="KW-0966">Cell projection</keyword>
<feature type="domain" description="IFT121-like zinc finger" evidence="10">
    <location>
        <begin position="1334"/>
        <end position="1376"/>
    </location>
</feature>
<feature type="domain" description="IFT121 second beta-propeller" evidence="11">
    <location>
        <begin position="532"/>
        <end position="842"/>
    </location>
</feature>
<dbReference type="PANTHER" id="PTHR12764">
    <property type="entry name" value="WD REPEAT DOMAIN-RELATED"/>
    <property type="match status" value="1"/>
</dbReference>
<comment type="caution">
    <text evidence="14">The sequence shown here is derived from an EMBL/GenBank/DDBJ whole genome shotgun (WGS) entry which is preliminary data.</text>
</comment>
<keyword evidence="3 9" id="KW-0853">WD repeat</keyword>
<evidence type="ECO:0000256" key="3">
    <source>
        <dbReference type="ARBA" id="ARBA00022574"/>
    </source>
</evidence>
<keyword evidence="7" id="KW-0206">Cytoskeleton</keyword>
<feature type="domain" description="IFT121/TULP4 N-terminal" evidence="12">
    <location>
        <begin position="165"/>
        <end position="523"/>
    </location>
</feature>
<evidence type="ECO:0000259" key="12">
    <source>
        <dbReference type="Pfam" id="PF24797"/>
    </source>
</evidence>
<evidence type="ECO:0000256" key="5">
    <source>
        <dbReference type="ARBA" id="ARBA00022794"/>
    </source>
</evidence>
<dbReference type="GO" id="GO:1905515">
    <property type="term" value="P:non-motile cilium assembly"/>
    <property type="evidence" value="ECO:0007669"/>
    <property type="project" value="TreeGrafter"/>
</dbReference>
<dbReference type="Pfam" id="PF23145">
    <property type="entry name" value="Zf_2nd_IFT121"/>
    <property type="match status" value="1"/>
</dbReference>
<dbReference type="PROSITE" id="PS50082">
    <property type="entry name" value="WD_REPEATS_2"/>
    <property type="match status" value="1"/>
</dbReference>
<keyword evidence="15" id="KW-1185">Reference proteome</keyword>
<feature type="domain" description="IFT121-like TPR repeats" evidence="13">
    <location>
        <begin position="1211"/>
        <end position="1303"/>
    </location>
</feature>
<evidence type="ECO:0000256" key="9">
    <source>
        <dbReference type="PROSITE-ProRule" id="PRU00221"/>
    </source>
</evidence>
<dbReference type="InterPro" id="IPR001680">
    <property type="entry name" value="WD40_rpt"/>
</dbReference>
<keyword evidence="4" id="KW-0677">Repeat</keyword>
<evidence type="ECO:0000259" key="13">
    <source>
        <dbReference type="Pfam" id="PF25768"/>
    </source>
</evidence>
<dbReference type="InterPro" id="IPR039857">
    <property type="entry name" value="Ift122/121"/>
</dbReference>
<dbReference type="InterPro" id="IPR056159">
    <property type="entry name" value="Beta-prop_IFT121_TULP_N"/>
</dbReference>
<evidence type="ECO:0000313" key="15">
    <source>
        <dbReference type="Proteomes" id="UP000708208"/>
    </source>
</evidence>
<protein>
    <submittedName>
        <fullName evidence="14">Uncharacterized protein</fullName>
    </submittedName>
</protein>
<keyword evidence="5" id="KW-0970">Cilium biogenesis/degradation</keyword>
<evidence type="ECO:0000256" key="4">
    <source>
        <dbReference type="ARBA" id="ARBA00022737"/>
    </source>
</evidence>
<dbReference type="PANTHER" id="PTHR12764:SF5">
    <property type="entry name" value="LD29485P"/>
    <property type="match status" value="1"/>
</dbReference>
<dbReference type="InterPro" id="IPR057361">
    <property type="entry name" value="TPR_WDR35"/>
</dbReference>
<name>A0A8J2PK14_9HEXA</name>
<evidence type="ECO:0000256" key="1">
    <source>
        <dbReference type="ARBA" id="ARBA00004120"/>
    </source>
</evidence>
<evidence type="ECO:0000313" key="14">
    <source>
        <dbReference type="EMBL" id="CAG7816899.1"/>
    </source>
</evidence>
<dbReference type="GO" id="GO:0097730">
    <property type="term" value="C:non-motile cilium"/>
    <property type="evidence" value="ECO:0007669"/>
    <property type="project" value="TreeGrafter"/>
</dbReference>
<keyword evidence="2" id="KW-0963">Cytoplasm</keyword>
<evidence type="ECO:0000256" key="8">
    <source>
        <dbReference type="ARBA" id="ARBA00023273"/>
    </source>
</evidence>
<evidence type="ECO:0000256" key="7">
    <source>
        <dbReference type="ARBA" id="ARBA00023212"/>
    </source>
</evidence>
<accession>A0A8J2PK14</accession>
<dbReference type="GO" id="GO:0030991">
    <property type="term" value="C:intraciliary transport particle A"/>
    <property type="evidence" value="ECO:0007669"/>
    <property type="project" value="TreeGrafter"/>
</dbReference>
<comment type="subcellular location">
    <subcellularLocation>
        <location evidence="1">Cytoplasm</location>
        <location evidence="1">Cytoskeleton</location>
        <location evidence="1">Cilium basal body</location>
    </subcellularLocation>
</comment>
<keyword evidence="6" id="KW-0969">Cilium</keyword>
<evidence type="ECO:0000256" key="6">
    <source>
        <dbReference type="ARBA" id="ARBA00023069"/>
    </source>
</evidence>